<dbReference type="EMBL" id="QGNW01002431">
    <property type="protein sequence ID" value="RVW19823.1"/>
    <property type="molecule type" value="Genomic_DNA"/>
</dbReference>
<protein>
    <submittedName>
        <fullName evidence="2">Uncharacterized protein</fullName>
    </submittedName>
</protein>
<dbReference type="PANTHER" id="PTHR33240">
    <property type="entry name" value="OS08G0508500 PROTEIN"/>
    <property type="match status" value="1"/>
</dbReference>
<name>A0A438C993_VITVI</name>
<reference evidence="2 3" key="1">
    <citation type="journal article" date="2018" name="PLoS Genet.">
        <title>Population sequencing reveals clonal diversity and ancestral inbreeding in the grapevine cultivar Chardonnay.</title>
        <authorList>
            <person name="Roach M.J."/>
            <person name="Johnson D.L."/>
            <person name="Bohlmann J."/>
            <person name="van Vuuren H.J."/>
            <person name="Jones S.J."/>
            <person name="Pretorius I.S."/>
            <person name="Schmidt S.A."/>
            <person name="Borneman A.R."/>
        </authorList>
    </citation>
    <scope>NUCLEOTIDE SEQUENCE [LARGE SCALE GENOMIC DNA]</scope>
    <source>
        <strain evidence="3">cv. Chardonnay</strain>
        <tissue evidence="2">Leaf</tissue>
    </source>
</reference>
<accession>A0A438C993</accession>
<sequence>MILRSLQPRFARHLMGFPHMDFESLVQALYGIEKDIARGLWPKSSPSDSKGKKPSGGQRLRNVAKCNHEPSTGPAYSMHAVPPFPGGIHHIDFAEDDDIHMLSWDDGLQNRLFWMMVMRPFDGAVSHEEVKREDDELLSQIRVETTTTPEGLIHMITADKATCIVFSDDDLPLEGSNHTHHLYIIVGYSSHRVPSILLDNDSALSVCRLATAIALSYAPSDFGPFTQTIRAYDNTKMEVMGTLMIELLIGPATFSILLQVLRIPTSFNLLLSRPWIHRVGVIPYFLHQKVKFIHDRDFVAMSFDQHSNTVILDMMRGMSFLPSMGYMARLHRERVRARLTCTLFDYPVHPYRMSLEDYFVKGSELGVETSGAPVLVIIASSSLNRANFLSLCFPEETTDCGIDVEPTGVTDGVVPHDEYRDEMDMMSMSQITEMVQLELASPFNLFGVFAIEVAEEIQTVFALELIEDVAIGDDLFDDTFSSIEGAFDFVDQPLSFDILSRFISRLDDVYDSASMDLSIFKYFPVSCDSICISAPHSPTLQIFDIDYEIAKPDSDRDSFDHDSDPIDETVSPTIGDIEKLILA</sequence>
<organism evidence="2 3">
    <name type="scientific">Vitis vinifera</name>
    <name type="common">Grape</name>
    <dbReference type="NCBI Taxonomy" id="29760"/>
    <lineage>
        <taxon>Eukaryota</taxon>
        <taxon>Viridiplantae</taxon>
        <taxon>Streptophyta</taxon>
        <taxon>Embryophyta</taxon>
        <taxon>Tracheophyta</taxon>
        <taxon>Spermatophyta</taxon>
        <taxon>Magnoliopsida</taxon>
        <taxon>eudicotyledons</taxon>
        <taxon>Gunneridae</taxon>
        <taxon>Pentapetalae</taxon>
        <taxon>rosids</taxon>
        <taxon>Vitales</taxon>
        <taxon>Vitaceae</taxon>
        <taxon>Viteae</taxon>
        <taxon>Vitis</taxon>
    </lineage>
</organism>
<evidence type="ECO:0000256" key="1">
    <source>
        <dbReference type="SAM" id="MobiDB-lite"/>
    </source>
</evidence>
<dbReference type="Proteomes" id="UP000288805">
    <property type="component" value="Unassembled WGS sequence"/>
</dbReference>
<dbReference type="AlphaFoldDB" id="A0A438C993"/>
<evidence type="ECO:0000313" key="3">
    <source>
        <dbReference type="Proteomes" id="UP000288805"/>
    </source>
</evidence>
<dbReference type="PANTHER" id="PTHR33240:SF15">
    <property type="entry name" value="GAG-PRO-LIKE PROTEIN"/>
    <property type="match status" value="1"/>
</dbReference>
<gene>
    <name evidence="2" type="ORF">CK203_115345</name>
</gene>
<proteinExistence type="predicted"/>
<evidence type="ECO:0000313" key="2">
    <source>
        <dbReference type="EMBL" id="RVW19823.1"/>
    </source>
</evidence>
<comment type="caution">
    <text evidence="2">The sequence shown here is derived from an EMBL/GenBank/DDBJ whole genome shotgun (WGS) entry which is preliminary data.</text>
</comment>
<feature type="region of interest" description="Disordered" evidence="1">
    <location>
        <begin position="41"/>
        <end position="71"/>
    </location>
</feature>